<organism evidence="8 9">
    <name type="scientific">Arthrobotrys conoides</name>
    <dbReference type="NCBI Taxonomy" id="74498"/>
    <lineage>
        <taxon>Eukaryota</taxon>
        <taxon>Fungi</taxon>
        <taxon>Dikarya</taxon>
        <taxon>Ascomycota</taxon>
        <taxon>Pezizomycotina</taxon>
        <taxon>Orbiliomycetes</taxon>
        <taxon>Orbiliales</taxon>
        <taxon>Orbiliaceae</taxon>
        <taxon>Arthrobotrys</taxon>
    </lineage>
</organism>
<feature type="region of interest" description="Disordered" evidence="6">
    <location>
        <begin position="323"/>
        <end position="342"/>
    </location>
</feature>
<keyword evidence="3 5" id="KW-0863">Zinc-finger</keyword>
<evidence type="ECO:0000256" key="6">
    <source>
        <dbReference type="SAM" id="MobiDB-lite"/>
    </source>
</evidence>
<evidence type="ECO:0000256" key="3">
    <source>
        <dbReference type="ARBA" id="ARBA00022771"/>
    </source>
</evidence>
<evidence type="ECO:0000256" key="1">
    <source>
        <dbReference type="ARBA" id="ARBA00022723"/>
    </source>
</evidence>
<name>A0AAN8NEN8_9PEZI</name>
<evidence type="ECO:0000259" key="7">
    <source>
        <dbReference type="PROSITE" id="PS50157"/>
    </source>
</evidence>
<dbReference type="PROSITE" id="PS00028">
    <property type="entry name" value="ZINC_FINGER_C2H2_1"/>
    <property type="match status" value="2"/>
</dbReference>
<dbReference type="GO" id="GO:0005634">
    <property type="term" value="C:nucleus"/>
    <property type="evidence" value="ECO:0007669"/>
    <property type="project" value="TreeGrafter"/>
</dbReference>
<protein>
    <recommendedName>
        <fullName evidence="7">C2H2-type domain-containing protein</fullName>
    </recommendedName>
</protein>
<evidence type="ECO:0000256" key="4">
    <source>
        <dbReference type="ARBA" id="ARBA00022833"/>
    </source>
</evidence>
<evidence type="ECO:0000313" key="9">
    <source>
        <dbReference type="Proteomes" id="UP001307849"/>
    </source>
</evidence>
<keyword evidence="4" id="KW-0862">Zinc</keyword>
<gene>
    <name evidence="8" type="ORF">TWF506_000776</name>
</gene>
<proteinExistence type="predicted"/>
<feature type="region of interest" description="Disordered" evidence="6">
    <location>
        <begin position="429"/>
        <end position="497"/>
    </location>
</feature>
<keyword evidence="1" id="KW-0479">Metal-binding</keyword>
<keyword evidence="2" id="KW-0677">Repeat</keyword>
<dbReference type="PANTHER" id="PTHR24409:SF295">
    <property type="entry name" value="AZ2-RELATED"/>
    <property type="match status" value="1"/>
</dbReference>
<comment type="caution">
    <text evidence="8">The sequence shown here is derived from an EMBL/GenBank/DDBJ whole genome shotgun (WGS) entry which is preliminary data.</text>
</comment>
<reference evidence="8 9" key="1">
    <citation type="submission" date="2019-10" db="EMBL/GenBank/DDBJ databases">
        <authorList>
            <person name="Palmer J.M."/>
        </authorList>
    </citation>
    <scope>NUCLEOTIDE SEQUENCE [LARGE SCALE GENOMIC DNA]</scope>
    <source>
        <strain evidence="8 9">TWF506</strain>
    </source>
</reference>
<dbReference type="EMBL" id="JAVHJM010000001">
    <property type="protein sequence ID" value="KAK6520524.1"/>
    <property type="molecule type" value="Genomic_DNA"/>
</dbReference>
<dbReference type="GO" id="GO:0000977">
    <property type="term" value="F:RNA polymerase II transcription regulatory region sequence-specific DNA binding"/>
    <property type="evidence" value="ECO:0007669"/>
    <property type="project" value="TreeGrafter"/>
</dbReference>
<sequence>MAPFRNYDDSDDDSDEGLITVVSSQVPGPQEVEEFPCQQCPEFKRPVFKSHAELVKHKIQAEHQYCKKCDQEFVDRDGLEIHILRSNRHITCFVCVKEFRSESGLQFHTQQAHQTSAGGICPQCHENFNTQAGLLQHIEGNLCPGGLRRTDIYEVIEDHQQQTNEELRNRSANGTQQGTEGSTPTKSENPAIELVNSFSHFKILDQRSESSARPEGEVIEVDAAWWDKVRRHFKCPFRNCGKKFVHSEPFRQHLNSDAHSAKIFNCPGCKKRFTSSSAMLQHIESGMCRIVQMPDYDRVKGGLTVPVDQSRISQSLATMSHRSETLSTIGAPSDTGDTSSTVDARTANEISSMRGTRPTAAYNAISERFPAGRPKPGRVATIKGPPSTAGGFDPLSTVGARSEKLGTAGTNQNQFAEGQLQQLRHAWTDPQREDESGDLAQAKSSKGKGKEKAKYSTSNTSDAISRRNAAENRKPGDGVKYSFGNDSDEEGTMSTVI</sequence>
<dbReference type="Proteomes" id="UP001307849">
    <property type="component" value="Unassembled WGS sequence"/>
</dbReference>
<dbReference type="InterPro" id="IPR013087">
    <property type="entry name" value="Znf_C2H2_type"/>
</dbReference>
<feature type="region of interest" description="Disordered" evidence="6">
    <location>
        <begin position="367"/>
        <end position="399"/>
    </location>
</feature>
<dbReference type="Pfam" id="PF12874">
    <property type="entry name" value="zf-met"/>
    <property type="match status" value="1"/>
</dbReference>
<feature type="region of interest" description="Disordered" evidence="6">
    <location>
        <begin position="161"/>
        <end position="189"/>
    </location>
</feature>
<feature type="compositionally biased region" description="Basic and acidic residues" evidence="6">
    <location>
        <begin position="464"/>
        <end position="477"/>
    </location>
</feature>
<accession>A0AAN8NEN8</accession>
<feature type="compositionally biased region" description="Polar residues" evidence="6">
    <location>
        <begin position="170"/>
        <end position="188"/>
    </location>
</feature>
<dbReference type="SUPFAM" id="SSF57667">
    <property type="entry name" value="beta-beta-alpha zinc fingers"/>
    <property type="match status" value="1"/>
</dbReference>
<dbReference type="AlphaFoldDB" id="A0AAN8NEN8"/>
<evidence type="ECO:0000313" key="8">
    <source>
        <dbReference type="EMBL" id="KAK6520524.1"/>
    </source>
</evidence>
<evidence type="ECO:0000256" key="2">
    <source>
        <dbReference type="ARBA" id="ARBA00022737"/>
    </source>
</evidence>
<dbReference type="InterPro" id="IPR036236">
    <property type="entry name" value="Znf_C2H2_sf"/>
</dbReference>
<dbReference type="Gene3D" id="3.30.160.60">
    <property type="entry name" value="Classic Zinc Finger"/>
    <property type="match status" value="2"/>
</dbReference>
<feature type="domain" description="C2H2-type" evidence="7">
    <location>
        <begin position="233"/>
        <end position="262"/>
    </location>
</feature>
<dbReference type="GO" id="GO:0000981">
    <property type="term" value="F:DNA-binding transcription factor activity, RNA polymerase II-specific"/>
    <property type="evidence" value="ECO:0007669"/>
    <property type="project" value="TreeGrafter"/>
</dbReference>
<dbReference type="PANTHER" id="PTHR24409">
    <property type="entry name" value="ZINC FINGER PROTEIN 142"/>
    <property type="match status" value="1"/>
</dbReference>
<dbReference type="PROSITE" id="PS50157">
    <property type="entry name" value="ZINC_FINGER_C2H2_2"/>
    <property type="match status" value="1"/>
</dbReference>
<evidence type="ECO:0000256" key="5">
    <source>
        <dbReference type="PROSITE-ProRule" id="PRU00042"/>
    </source>
</evidence>
<dbReference type="GO" id="GO:0008270">
    <property type="term" value="F:zinc ion binding"/>
    <property type="evidence" value="ECO:0007669"/>
    <property type="project" value="UniProtKB-KW"/>
</dbReference>
<dbReference type="SMART" id="SM00355">
    <property type="entry name" value="ZnF_C2H2"/>
    <property type="match status" value="6"/>
</dbReference>
<keyword evidence="9" id="KW-1185">Reference proteome</keyword>